<comment type="caution">
    <text evidence="1">The sequence shown here is derived from an EMBL/GenBank/DDBJ whole genome shotgun (WGS) entry which is preliminary data.</text>
</comment>
<dbReference type="EMBL" id="AHFK01000088">
    <property type="protein sequence ID" value="EOQ04476.1"/>
    <property type="molecule type" value="Genomic_DNA"/>
</dbReference>
<sequence>MNIDNMSLIEQTILTNKKKEIYQELCELARVIQAKQYDIRLKLRMGILPHEEENAVKDFLTHVITKNEIPEDIVLPKEIEQYLLTEGIEELLHNKKK</sequence>
<gene>
    <name evidence="1" type="ORF">IKC_05978</name>
</gene>
<organism evidence="1 2">
    <name type="scientific">Bacillus cereus VD184</name>
    <dbReference type="NCBI Taxonomy" id="1053242"/>
    <lineage>
        <taxon>Bacteria</taxon>
        <taxon>Bacillati</taxon>
        <taxon>Bacillota</taxon>
        <taxon>Bacilli</taxon>
        <taxon>Bacillales</taxon>
        <taxon>Bacillaceae</taxon>
        <taxon>Bacillus</taxon>
        <taxon>Bacillus cereus group</taxon>
    </lineage>
</organism>
<dbReference type="AlphaFoldDB" id="A0A9W5R215"/>
<evidence type="ECO:0000313" key="2">
    <source>
        <dbReference type="Proteomes" id="UP000014028"/>
    </source>
</evidence>
<dbReference type="RefSeq" id="WP_016123626.1">
    <property type="nucleotide sequence ID" value="NZ_KB976840.1"/>
</dbReference>
<name>A0A9W5R215_BACCE</name>
<reference evidence="1 2" key="1">
    <citation type="submission" date="2012-12" db="EMBL/GenBank/DDBJ databases">
        <title>The Genome Sequence of Bacillus cereus VD184.</title>
        <authorList>
            <consortium name="The Broad Institute Genome Sequencing Platform"/>
            <consortium name="The Broad Institute Genome Sequencing Center for Infectious Disease"/>
            <person name="Feldgarden M."/>
            <person name="Van der Auwera G.A."/>
            <person name="Mahillon J."/>
            <person name="Duprez V."/>
            <person name="Timmery S."/>
            <person name="Mattelet C."/>
            <person name="Dierick K."/>
            <person name="Sun M."/>
            <person name="Yu Z."/>
            <person name="Zhu L."/>
            <person name="Hu X."/>
            <person name="Shank E.B."/>
            <person name="Swiecicka I."/>
            <person name="Hansen B.M."/>
            <person name="Andrup L."/>
            <person name="Walker B."/>
            <person name="Young S.K."/>
            <person name="Zeng Q."/>
            <person name="Gargeya S."/>
            <person name="Fitzgerald M."/>
            <person name="Haas B."/>
            <person name="Abouelleil A."/>
            <person name="Alvarado L."/>
            <person name="Arachchi H.M."/>
            <person name="Berlin A.M."/>
            <person name="Chapman S.B."/>
            <person name="Dewar J."/>
            <person name="Goldberg J."/>
            <person name="Griggs A."/>
            <person name="Gujja S."/>
            <person name="Hansen M."/>
            <person name="Howarth C."/>
            <person name="Imamovic A."/>
            <person name="Larimer J."/>
            <person name="McCowan C."/>
            <person name="Murphy C."/>
            <person name="Neiman D."/>
            <person name="Pearson M."/>
            <person name="Priest M."/>
            <person name="Roberts A."/>
            <person name="Saif S."/>
            <person name="Shea T."/>
            <person name="Sisk P."/>
            <person name="Sykes S."/>
            <person name="Wortman J."/>
            <person name="Nusbaum C."/>
            <person name="Birren B."/>
        </authorList>
    </citation>
    <scope>NUCLEOTIDE SEQUENCE [LARGE SCALE GENOMIC DNA]</scope>
    <source>
        <strain evidence="1 2">VD184</strain>
    </source>
</reference>
<accession>A0A9W5R215</accession>
<dbReference type="Proteomes" id="UP000014028">
    <property type="component" value="Unassembled WGS sequence"/>
</dbReference>
<proteinExistence type="predicted"/>
<evidence type="ECO:0000313" key="1">
    <source>
        <dbReference type="EMBL" id="EOQ04476.1"/>
    </source>
</evidence>
<protein>
    <submittedName>
        <fullName evidence="1">Uncharacterized protein</fullName>
    </submittedName>
</protein>